<evidence type="ECO:0000256" key="2">
    <source>
        <dbReference type="ARBA" id="ARBA00022737"/>
    </source>
</evidence>
<feature type="region of interest" description="Disordered" evidence="3">
    <location>
        <begin position="51"/>
        <end position="75"/>
    </location>
</feature>
<dbReference type="InterPro" id="IPR003591">
    <property type="entry name" value="Leu-rich_rpt_typical-subtyp"/>
</dbReference>
<dbReference type="PROSITE" id="PS51450">
    <property type="entry name" value="LRR"/>
    <property type="match status" value="1"/>
</dbReference>
<dbReference type="SUPFAM" id="SSF52058">
    <property type="entry name" value="L domain-like"/>
    <property type="match status" value="1"/>
</dbReference>
<feature type="region of interest" description="Disordered" evidence="3">
    <location>
        <begin position="1239"/>
        <end position="1278"/>
    </location>
</feature>
<feature type="region of interest" description="Disordered" evidence="3">
    <location>
        <begin position="578"/>
        <end position="638"/>
    </location>
</feature>
<dbReference type="SUPFAM" id="SSF52075">
    <property type="entry name" value="Outer arm dynein light chain 1"/>
    <property type="match status" value="1"/>
</dbReference>
<keyword evidence="5" id="KW-1185">Reference proteome</keyword>
<evidence type="ECO:0000256" key="3">
    <source>
        <dbReference type="SAM" id="MobiDB-lite"/>
    </source>
</evidence>
<sequence length="1841" mass="200035">MEEEEWRIVAALTERIQPIATASTSRNENPFVIVSDGPRVLATELTRVSKLQKQSLQDQPNPPNPQPDHDPALDQQNQIQNSSSVFFSLSLLWSTPAKPIAENRQSQLNHLVETLRNLQSLRLSQNEAEDLHEGSIDMGLTPNLVSLQVESIPVESLIGWPSYSEMKIATLTLTNNSIKNSDASDFLSSPLGSIIITALNNPSEQFEGEENIVSRIGLMKNNLISISPDLIPLFSHLKILDLSQNKLSMFPTAVLNDVHCPYLESLNLSNNKITGFTIKLRQSTKQQSASLTSSQISDSSTSQQQNQSSFKSLHHLSLAFNEIEIIGDLAHCFPVLEFLSLESNNIQDVFEMKSCSVLISLKELQVAGNPICQNESHRLNIFTYFKSRAIESLKIDAKPPTSTEAREILVALTIAATSKIPSPRLSNSSLNLSNSNALSDISDLSFSKGLKKKKGAQRRAIVTVQEINPPATSVEEPNTTLQIMTRATPNVTDSSSNKLAVKPQKLQIESDLDLMMESMDSSDRSISPTSRVVSPEPSANIQQVTTAINSTGSPTSPPQFHQTLDDRSFTNYFDAQQDFSRHGSESSRHGSPDVPERFRNNGLGHIPKPITRRRINSSSSNEMGSSKEWNSGGSNSARVSPTLNPLNSGIVFLSPPRPAVSGALKTVAENVEEIVTTETTVDLGDIEDSTFMKRGNNFSSTSHKPGYPMMAAITSQFNIQRKEKKKKTANEKHFTELVESSDNSLSSSPPTNVISADNTPLANTPGQLRHNTNQLSANLPDSIKSGKNSISSDWHRKMAQVHEMGRREAQRVADEEAALENSTMADSPNSTSFSKRAEKDKSGFEAAFESHLPPQKPLMLAASSVSNSGSSAAKTGSNLDSIGPYRRVYNFEPSVKFQDEESVRSRSVQVSYVENRTVSPPRDQSGFLSSSPVRNLNLNPSSRLQLLRSDAVDMAPRLVLARPVASSAIHPRRFQMSEAGSERGESVYSSFQTRNQYSGNRSVMGGNASILSRESNGYSVFSGMTGASAMSRLQPSLASFRNNPSHPLNFPRSPNIPFLSINNSLQLHLKFKIFANDQEKILEWVTGSVVPQISPYIRGIAAQATSESFFSSLLPTSSAPVTTPSNSLDDQKTTTIIARMQNIERAAYILLTDKALYIFTPSFSMPHDPFSPDASISSASTAADPAAQMSQVINQVRYDDPGRTLRLARRIPLANLARVDVGPNRQFLGIHFLATGTTAADESSGSRSGGGGAGRRASGGISVESGLRGGGSASGRRVSTGVYSGSYSNAGGMHHLAAARGIQQNQQARLLAQQNPLPGIRSVVFLSRDRTATSRILDALVPVLYEGGGSSKFKAKGVDGKVRVVNQDVEWSLSALKNHVLLRKGDAQNILLNDVDVDGRIDWRDIIAARKNESRQQSNQSGGIGWFGGFFGGGTASQSETIQEAPKQIQHIIEEVDEDVATSTDTVLDKVNFEFLKLYLLVGWIVPHKLSTLPLSSEKSKKLPSLSVTVNSVSLIATKDYIYLTSERFDVWPPPIFPASTFPAPYVNSPLLEHAATATAMAARHHRSLPNMPDPSNRPPSPLPLLDPLKGLSASQIVQHSAPLRVGRVRDMIRCERWKTWRWKLGANVTQVEEAPVLEQKIAALVQNGAIGVVKVVEGEWPVGGGGSGGGDKSRKAGTTSGWEWWLRVVFKTPQSSSNIVAGKIPLPGEEENQESAAAIAGSLENSSAEYSATGDSSAGEYFWDLVFASLDAANEFLEFIKDVRGVKPIHETEDMSVFDHGISGSSGNGGTSGGGAVTADDEYQENGGNSFDFEETDFARDSRLFEKVAWDGVCLVIGDD</sequence>
<comment type="caution">
    <text evidence="4">The sequence shown here is derived from an EMBL/GenBank/DDBJ whole genome shotgun (WGS) entry which is preliminary data.</text>
</comment>
<dbReference type="SMART" id="SM00369">
    <property type="entry name" value="LRR_TYP"/>
    <property type="match status" value="3"/>
</dbReference>
<feature type="region of interest" description="Disordered" evidence="3">
    <location>
        <begin position="1563"/>
        <end position="1584"/>
    </location>
</feature>
<dbReference type="InterPro" id="IPR001611">
    <property type="entry name" value="Leu-rich_rpt"/>
</dbReference>
<feature type="region of interest" description="Disordered" evidence="3">
    <location>
        <begin position="760"/>
        <end position="791"/>
    </location>
</feature>
<feature type="compositionally biased region" description="Gly residues" evidence="3">
    <location>
        <begin position="1785"/>
        <end position="1797"/>
    </location>
</feature>
<feature type="region of interest" description="Disordered" evidence="3">
    <location>
        <begin position="1783"/>
        <end position="1813"/>
    </location>
</feature>
<evidence type="ECO:0000313" key="5">
    <source>
        <dbReference type="Proteomes" id="UP001211907"/>
    </source>
</evidence>
<evidence type="ECO:0000313" key="4">
    <source>
        <dbReference type="EMBL" id="KAJ3111096.1"/>
    </source>
</evidence>
<organism evidence="4 5">
    <name type="scientific">Physocladia obscura</name>
    <dbReference type="NCBI Taxonomy" id="109957"/>
    <lineage>
        <taxon>Eukaryota</taxon>
        <taxon>Fungi</taxon>
        <taxon>Fungi incertae sedis</taxon>
        <taxon>Chytridiomycota</taxon>
        <taxon>Chytridiomycota incertae sedis</taxon>
        <taxon>Chytridiomycetes</taxon>
        <taxon>Chytridiales</taxon>
        <taxon>Chytriomycetaceae</taxon>
        <taxon>Physocladia</taxon>
    </lineage>
</organism>
<dbReference type="PANTHER" id="PTHR45712:SF22">
    <property type="entry name" value="INSULIN-LIKE GROWTH FACTOR-BINDING PROTEIN COMPLEX ACID LABILE SUBUNIT"/>
    <property type="match status" value="1"/>
</dbReference>
<protein>
    <submittedName>
        <fullName evidence="4">Uncharacterized protein</fullName>
    </submittedName>
</protein>
<reference evidence="4" key="1">
    <citation type="submission" date="2020-05" db="EMBL/GenBank/DDBJ databases">
        <title>Phylogenomic resolution of chytrid fungi.</title>
        <authorList>
            <person name="Stajich J.E."/>
            <person name="Amses K."/>
            <person name="Simmons R."/>
            <person name="Seto K."/>
            <person name="Myers J."/>
            <person name="Bonds A."/>
            <person name="Quandt C.A."/>
            <person name="Barry K."/>
            <person name="Liu P."/>
            <person name="Grigoriev I."/>
            <person name="Longcore J.E."/>
            <person name="James T.Y."/>
        </authorList>
    </citation>
    <scope>NUCLEOTIDE SEQUENCE</scope>
    <source>
        <strain evidence="4">JEL0513</strain>
    </source>
</reference>
<dbReference type="PANTHER" id="PTHR45712">
    <property type="entry name" value="AGAP008170-PA"/>
    <property type="match status" value="1"/>
</dbReference>
<feature type="compositionally biased region" description="Low complexity" evidence="3">
    <location>
        <begin position="616"/>
        <end position="626"/>
    </location>
</feature>
<feature type="region of interest" description="Disordered" evidence="3">
    <location>
        <begin position="520"/>
        <end position="539"/>
    </location>
</feature>
<dbReference type="Gene3D" id="3.80.10.10">
    <property type="entry name" value="Ribonuclease Inhibitor"/>
    <property type="match status" value="2"/>
</dbReference>
<feature type="region of interest" description="Disordered" evidence="3">
    <location>
        <begin position="818"/>
        <end position="842"/>
    </location>
</feature>
<gene>
    <name evidence="4" type="ORF">HK100_002806</name>
</gene>
<feature type="compositionally biased region" description="Polar residues" evidence="3">
    <location>
        <begin position="524"/>
        <end position="539"/>
    </location>
</feature>
<evidence type="ECO:0000256" key="1">
    <source>
        <dbReference type="ARBA" id="ARBA00022614"/>
    </source>
</evidence>
<accession>A0AAD5XDZ4</accession>
<dbReference type="InterPro" id="IPR050333">
    <property type="entry name" value="SLRP"/>
</dbReference>
<proteinExistence type="predicted"/>
<feature type="compositionally biased region" description="Polar residues" evidence="3">
    <location>
        <begin position="627"/>
        <end position="638"/>
    </location>
</feature>
<feature type="compositionally biased region" description="Basic and acidic residues" evidence="3">
    <location>
        <begin position="579"/>
        <end position="599"/>
    </location>
</feature>
<dbReference type="EMBL" id="JADGJH010001667">
    <property type="protein sequence ID" value="KAJ3111096.1"/>
    <property type="molecule type" value="Genomic_DNA"/>
</dbReference>
<feature type="compositionally biased region" description="Polar residues" evidence="3">
    <location>
        <begin position="820"/>
        <end position="834"/>
    </location>
</feature>
<keyword evidence="1" id="KW-0433">Leucine-rich repeat</keyword>
<dbReference type="Proteomes" id="UP001211907">
    <property type="component" value="Unassembled WGS sequence"/>
</dbReference>
<feature type="compositionally biased region" description="Pro residues" evidence="3">
    <location>
        <begin position="1572"/>
        <end position="1584"/>
    </location>
</feature>
<name>A0AAD5XDZ4_9FUNG</name>
<dbReference type="InterPro" id="IPR032675">
    <property type="entry name" value="LRR_dom_sf"/>
</dbReference>
<keyword evidence="2" id="KW-0677">Repeat</keyword>